<dbReference type="PANTHER" id="PTHR43685">
    <property type="entry name" value="GLYCOSYLTRANSFERASE"/>
    <property type="match status" value="1"/>
</dbReference>
<dbReference type="InterPro" id="IPR029044">
    <property type="entry name" value="Nucleotide-diphossugar_trans"/>
</dbReference>
<evidence type="ECO:0000259" key="4">
    <source>
        <dbReference type="Pfam" id="PF00535"/>
    </source>
</evidence>
<dbReference type="GO" id="GO:0016757">
    <property type="term" value="F:glycosyltransferase activity"/>
    <property type="evidence" value="ECO:0007669"/>
    <property type="project" value="UniProtKB-KW"/>
</dbReference>
<evidence type="ECO:0000313" key="6">
    <source>
        <dbReference type="Proteomes" id="UP000253790"/>
    </source>
</evidence>
<dbReference type="EMBL" id="CP031229">
    <property type="protein sequence ID" value="AXH96759.1"/>
    <property type="molecule type" value="Genomic_DNA"/>
</dbReference>
<keyword evidence="3 5" id="KW-0808">Transferase</keyword>
<protein>
    <submittedName>
        <fullName evidence="5">Glycosyltransferase family 2 protein</fullName>
    </submittedName>
</protein>
<evidence type="ECO:0000313" key="5">
    <source>
        <dbReference type="EMBL" id="AXH96759.1"/>
    </source>
</evidence>
<dbReference type="Gene3D" id="3.90.550.10">
    <property type="entry name" value="Spore Coat Polysaccharide Biosynthesis Protein SpsA, Chain A"/>
    <property type="match status" value="1"/>
</dbReference>
<reference evidence="5 6" key="1">
    <citation type="submission" date="2018-07" db="EMBL/GenBank/DDBJ databases">
        <title>Complete genome sequencing of Ornithinimicrobium sp. AMA3305.</title>
        <authorList>
            <person name="Bae J.-W."/>
        </authorList>
    </citation>
    <scope>NUCLEOTIDE SEQUENCE [LARGE SCALE GENOMIC DNA]</scope>
    <source>
        <strain evidence="5 6">AMA3305</strain>
    </source>
</reference>
<name>A0A345NP01_9MICO</name>
<sequence>MPPPPERPDPSVERLSSVFADRRPMHVAGLALRTRSTTAREALARSVPGTDLGDQDLLRMALAGELPPELLHGRPGRVLAALAMTWAGQARGQDELRAAALAYRALFADGARDDLAPAHHQLAAQTLMLTGLPDEVRRLLPLLTRLPAGMQPFLDADLANPWAHRPDAHTSPAAGPPDEEARRAWEELLSAPFVAHGLAPLQVRPHGDDLPFDRLVVPDVVAGSVDGPLVTVVVPCFRPDAGLLTAVASLAAQSHGALEVLLVDDASGTDYETWFEQALELDDRVRLLRRPTNGGSYLARNDALREARGSLITFQDADDWSHPERVAAQVALLAERPDAPASRALAVRVHDDLTHQWLGYRPVRINASSLMVRADAVRRAGPYLPVRKGADSEYAERLATELGELVSTRTPLGLSRLRSGSLSRSDFALGWTAPERLAFRGTYRAWHRAGRRRPLPAPLPYVRGTHQHRSADRLDTAYLADLSADPVVEPGRACGVWRLPSGWSSVRTGLWHLERPEDVGAERAEMHDRWFDRVVSGPTWQALSRTEPVHLDRLVVLEPSVLLLQEEQECAITTDRVQVHLLPEEDVLTGAVAAVVRRWFGRDPEWVRTR</sequence>
<comment type="similarity">
    <text evidence="1">Belongs to the glycosyltransferase 2 family.</text>
</comment>
<dbReference type="InterPro" id="IPR050834">
    <property type="entry name" value="Glycosyltransf_2"/>
</dbReference>
<dbReference type="InterPro" id="IPR001173">
    <property type="entry name" value="Glyco_trans_2-like"/>
</dbReference>
<organism evidence="5 6">
    <name type="scientific">Ornithinimicrobium avium</name>
    <dbReference type="NCBI Taxonomy" id="2283195"/>
    <lineage>
        <taxon>Bacteria</taxon>
        <taxon>Bacillati</taxon>
        <taxon>Actinomycetota</taxon>
        <taxon>Actinomycetes</taxon>
        <taxon>Micrococcales</taxon>
        <taxon>Ornithinimicrobiaceae</taxon>
        <taxon>Ornithinimicrobium</taxon>
    </lineage>
</organism>
<dbReference type="OrthoDB" id="8549922at2"/>
<dbReference type="RefSeq" id="WP_114928580.1">
    <property type="nucleotide sequence ID" value="NZ_CP031229.1"/>
</dbReference>
<dbReference type="KEGG" id="orn:DV701_12080"/>
<dbReference type="CDD" id="cd00761">
    <property type="entry name" value="Glyco_tranf_GTA_type"/>
    <property type="match status" value="1"/>
</dbReference>
<keyword evidence="6" id="KW-1185">Reference proteome</keyword>
<dbReference type="Pfam" id="PF00535">
    <property type="entry name" value="Glycos_transf_2"/>
    <property type="match status" value="1"/>
</dbReference>
<dbReference type="PANTHER" id="PTHR43685:SF5">
    <property type="entry name" value="GLYCOSYLTRANSFERASE EPSE-RELATED"/>
    <property type="match status" value="1"/>
</dbReference>
<dbReference type="AlphaFoldDB" id="A0A345NP01"/>
<keyword evidence="2" id="KW-0328">Glycosyltransferase</keyword>
<accession>A0A345NP01</accession>
<evidence type="ECO:0000256" key="1">
    <source>
        <dbReference type="ARBA" id="ARBA00006739"/>
    </source>
</evidence>
<evidence type="ECO:0000256" key="3">
    <source>
        <dbReference type="ARBA" id="ARBA00022679"/>
    </source>
</evidence>
<dbReference type="SUPFAM" id="SSF53448">
    <property type="entry name" value="Nucleotide-diphospho-sugar transferases"/>
    <property type="match status" value="1"/>
</dbReference>
<feature type="domain" description="Glycosyltransferase 2-like" evidence="4">
    <location>
        <begin position="231"/>
        <end position="339"/>
    </location>
</feature>
<dbReference type="Proteomes" id="UP000253790">
    <property type="component" value="Chromosome"/>
</dbReference>
<evidence type="ECO:0000256" key="2">
    <source>
        <dbReference type="ARBA" id="ARBA00022676"/>
    </source>
</evidence>
<proteinExistence type="inferred from homology"/>
<gene>
    <name evidence="5" type="ORF">DV701_12080</name>
</gene>